<accession>A0A8D9UHD6</accession>
<organism evidence="1">
    <name type="scientific">Myoviridae sp. ctjz83</name>
    <dbReference type="NCBI Taxonomy" id="2826083"/>
    <lineage>
        <taxon>Viruses</taxon>
        <taxon>Duplodnaviria</taxon>
        <taxon>Heunggongvirae</taxon>
        <taxon>Uroviricota</taxon>
        <taxon>Caudoviricetes</taxon>
    </lineage>
</organism>
<name>A0A8D9UHD6_9CAUD</name>
<dbReference type="EMBL" id="BK014725">
    <property type="protein sequence ID" value="DAD55468.1"/>
    <property type="molecule type" value="Genomic_DNA"/>
</dbReference>
<proteinExistence type="predicted"/>
<protein>
    <submittedName>
        <fullName evidence="1">Ogr/Delta-like zinc finger</fullName>
    </submittedName>
</protein>
<evidence type="ECO:0000313" key="1">
    <source>
        <dbReference type="EMBL" id="DAD55468.1"/>
    </source>
</evidence>
<reference evidence="1" key="1">
    <citation type="journal article" date="2021" name="Proc. Natl. Acad. Sci. U.S.A.">
        <title>A Catalog of Tens of Thousands of Viruses from Human Metagenomes Reveals Hidden Associations with Chronic Diseases.</title>
        <authorList>
            <person name="Tisza M.J."/>
            <person name="Buck C.B."/>
        </authorList>
    </citation>
    <scope>NUCLEOTIDE SEQUENCE</scope>
    <source>
        <strain evidence="1">Ctjz83</strain>
    </source>
</reference>
<sequence length="58" mass="6514">MLCPNCKAEMRITGKYLTFTGDTSPNTETKAFIKLQLECKNPKCTNRTPTYVTNPLEG</sequence>